<accession>A0A7X2P4G8</accession>
<feature type="compositionally biased region" description="Acidic residues" evidence="1">
    <location>
        <begin position="397"/>
        <end position="416"/>
    </location>
</feature>
<dbReference type="Proteomes" id="UP000440513">
    <property type="component" value="Unassembled WGS sequence"/>
</dbReference>
<feature type="region of interest" description="Disordered" evidence="1">
    <location>
        <begin position="275"/>
        <end position="307"/>
    </location>
</feature>
<dbReference type="AlphaFoldDB" id="A0A7X2P4G8"/>
<feature type="transmembrane region" description="Helical" evidence="2">
    <location>
        <begin position="7"/>
        <end position="27"/>
    </location>
</feature>
<keyword evidence="2" id="KW-1133">Transmembrane helix</keyword>
<keyword evidence="2" id="KW-0812">Transmembrane</keyword>
<evidence type="ECO:0000256" key="1">
    <source>
        <dbReference type="SAM" id="MobiDB-lite"/>
    </source>
</evidence>
<dbReference type="RefSeq" id="WP_154432762.1">
    <property type="nucleotide sequence ID" value="NZ_JBQHQP010000023.1"/>
</dbReference>
<comment type="caution">
    <text evidence="4">The sequence shown here is derived from an EMBL/GenBank/DDBJ whole genome shotgun (WGS) entry which is preliminary data.</text>
</comment>
<gene>
    <name evidence="4" type="ORF">FYJ57_11625</name>
</gene>
<keyword evidence="5" id="KW-1185">Reference proteome</keyword>
<dbReference type="Pfam" id="PF14238">
    <property type="entry name" value="DUF4340"/>
    <property type="match status" value="1"/>
</dbReference>
<evidence type="ECO:0000313" key="5">
    <source>
        <dbReference type="Proteomes" id="UP000440513"/>
    </source>
</evidence>
<evidence type="ECO:0000256" key="2">
    <source>
        <dbReference type="SAM" id="Phobius"/>
    </source>
</evidence>
<evidence type="ECO:0000259" key="3">
    <source>
        <dbReference type="Pfam" id="PF14238"/>
    </source>
</evidence>
<organism evidence="4 5">
    <name type="scientific">Oliverpabstia intestinalis</name>
    <dbReference type="NCBI Taxonomy" id="2606633"/>
    <lineage>
        <taxon>Bacteria</taxon>
        <taxon>Bacillati</taxon>
        <taxon>Bacillota</taxon>
        <taxon>Clostridia</taxon>
        <taxon>Lachnospirales</taxon>
        <taxon>Lachnospiraceae</taxon>
        <taxon>Oliverpabstia</taxon>
    </lineage>
</organism>
<sequence length="519" mass="57022">MKKKRGLFVILAGVVLLCVLIVCYFALLKANSSEEETTEEETTQEEVAAIASDDISTLTFEAGDQTVTFQKAEDSWTLEGQEDFPVDASKVDSVVSCLASVKADRTLTDVEDPGEYGLDVPTNVIEVVKTDGSSEKITVGDKNSSTGNTYICLNDDASTVYTTSTDFGSTFSGGLYNYAESESYPTITSSTISKIVVKKDNNSYTVTNNGKSSTGWYVQEEDNKKQEADSTQVGTLQNTVAGLSFAGYYNYNCTDWATYGLEKPKMALTVDYTEEVEAESTDDAESDSDANTDDTDDSGETTTETVDRELVLYVGNINETDGNYYVRLGDSGELHGISQASLDTLMNGKAFDYWKTSIDSMTISDLDHLDVTYQGTTYTLKRVVTEEKVEKDKSEDTDNDADDDTDADSEDVDDEEEKKTVTTYYVNDQEADSDNFTAFYRAAAAMVCQNRLEENTTKGDAELTLSYHGTDGSKITISYTPRDSSFYVMEDQDGNCGLVNKMNVKDLIDTFLTLTEGEK</sequence>
<keyword evidence="2" id="KW-0472">Membrane</keyword>
<proteinExistence type="predicted"/>
<feature type="region of interest" description="Disordered" evidence="1">
    <location>
        <begin position="386"/>
        <end position="420"/>
    </location>
</feature>
<evidence type="ECO:0000313" key="4">
    <source>
        <dbReference type="EMBL" id="MST67349.1"/>
    </source>
</evidence>
<dbReference type="InterPro" id="IPR025641">
    <property type="entry name" value="DUF4340"/>
</dbReference>
<feature type="compositionally biased region" description="Basic and acidic residues" evidence="1">
    <location>
        <begin position="386"/>
        <end position="396"/>
    </location>
</feature>
<dbReference type="EMBL" id="VUMS01000023">
    <property type="protein sequence ID" value="MST67349.1"/>
    <property type="molecule type" value="Genomic_DNA"/>
</dbReference>
<protein>
    <submittedName>
        <fullName evidence="4">DUF4340 domain-containing protein</fullName>
    </submittedName>
</protein>
<feature type="compositionally biased region" description="Acidic residues" evidence="1">
    <location>
        <begin position="275"/>
        <end position="299"/>
    </location>
</feature>
<reference evidence="4 5" key="1">
    <citation type="submission" date="2019-08" db="EMBL/GenBank/DDBJ databases">
        <title>In-depth cultivation of the pig gut microbiome towards novel bacterial diversity and tailored functional studies.</title>
        <authorList>
            <person name="Wylensek D."/>
            <person name="Hitch T.C.A."/>
            <person name="Clavel T."/>
        </authorList>
    </citation>
    <scope>NUCLEOTIDE SEQUENCE [LARGE SCALE GENOMIC DNA]</scope>
    <source>
        <strain evidence="4 5">BSM-380-WT-5A</strain>
    </source>
</reference>
<feature type="domain" description="DUF4340" evidence="3">
    <location>
        <begin position="76"/>
        <end position="264"/>
    </location>
</feature>
<name>A0A7X2P4G8_9FIRM</name>